<comment type="caution">
    <text evidence="1">The sequence shown here is derived from an EMBL/GenBank/DDBJ whole genome shotgun (WGS) entry which is preliminary data.</text>
</comment>
<sequence length="171" mass="19143">MGEELIYQILTHLESMNDRLRGLESDISGIKAGQSRLEADFTTVKAGQSRLETDVSAIKIGQSRLEADVTAVKTGQSRLEADTAIVKSSQIKLENNLTTKIDVLFDGWQQHEDYAARNTEHLDRLESKLDSLELATTKMAVVQDQHTDLLHMLKTRSATHENEILALKRAK</sequence>
<accession>A0A644SV52</accession>
<dbReference type="Gene3D" id="1.10.287.1490">
    <property type="match status" value="1"/>
</dbReference>
<proteinExistence type="predicted"/>
<dbReference type="EMBL" id="VSSQ01000007">
    <property type="protein sequence ID" value="MPL58580.1"/>
    <property type="molecule type" value="Genomic_DNA"/>
</dbReference>
<protein>
    <submittedName>
        <fullName evidence="1">Uncharacterized protein</fullName>
    </submittedName>
</protein>
<gene>
    <name evidence="1" type="ORF">SDC9_04114</name>
</gene>
<organism evidence="1">
    <name type="scientific">bioreactor metagenome</name>
    <dbReference type="NCBI Taxonomy" id="1076179"/>
    <lineage>
        <taxon>unclassified sequences</taxon>
        <taxon>metagenomes</taxon>
        <taxon>ecological metagenomes</taxon>
    </lineage>
</organism>
<evidence type="ECO:0000313" key="1">
    <source>
        <dbReference type="EMBL" id="MPL58580.1"/>
    </source>
</evidence>
<name>A0A644SV52_9ZZZZ</name>
<dbReference type="AlphaFoldDB" id="A0A644SV52"/>
<reference evidence="1" key="1">
    <citation type="submission" date="2019-08" db="EMBL/GenBank/DDBJ databases">
        <authorList>
            <person name="Kucharzyk K."/>
            <person name="Murdoch R.W."/>
            <person name="Higgins S."/>
            <person name="Loffler F."/>
        </authorList>
    </citation>
    <scope>NUCLEOTIDE SEQUENCE</scope>
</reference>